<evidence type="ECO:0000313" key="2">
    <source>
        <dbReference type="Proteomes" id="UP000077066"/>
    </source>
</evidence>
<organism evidence="1 2">
    <name type="scientific">Methanobrevibacter filiformis</name>
    <dbReference type="NCBI Taxonomy" id="55758"/>
    <lineage>
        <taxon>Archaea</taxon>
        <taxon>Methanobacteriati</taxon>
        <taxon>Methanobacteriota</taxon>
        <taxon>Methanomada group</taxon>
        <taxon>Methanobacteria</taxon>
        <taxon>Methanobacteriales</taxon>
        <taxon>Methanobacteriaceae</taxon>
        <taxon>Methanobrevibacter</taxon>
    </lineage>
</organism>
<dbReference type="NCBIfam" id="TIGR01784">
    <property type="entry name" value="T_den_put_tspse"/>
    <property type="match status" value="1"/>
</dbReference>
<dbReference type="PATRIC" id="fig|55758.3.peg.777"/>
<dbReference type="PANTHER" id="PTHR41317">
    <property type="entry name" value="PD-(D_E)XK NUCLEASE FAMILY TRANSPOSASE"/>
    <property type="match status" value="1"/>
</dbReference>
<proteinExistence type="predicted"/>
<name>A0A166DAZ7_9EURY</name>
<dbReference type="Pfam" id="PF12784">
    <property type="entry name" value="PDDEXK_2"/>
    <property type="match status" value="1"/>
</dbReference>
<dbReference type="OrthoDB" id="75217at2157"/>
<dbReference type="InterPro" id="IPR010106">
    <property type="entry name" value="RpnA"/>
</dbReference>
<gene>
    <name evidence="1" type="ORF">MBFIL_06960</name>
</gene>
<dbReference type="PANTHER" id="PTHR41317:SF1">
    <property type="entry name" value="PD-(D_E)XK NUCLEASE FAMILY TRANSPOSASE"/>
    <property type="match status" value="1"/>
</dbReference>
<keyword evidence="2" id="KW-1185">Reference proteome</keyword>
<evidence type="ECO:0000313" key="1">
    <source>
        <dbReference type="EMBL" id="KZX15395.1"/>
    </source>
</evidence>
<sequence>MGKQGDEEQLLSFLNAVLAKTECDVLTSIAIIENTKITPDVLGDKSCILDVRAKTADGTKIEIEVQLANEYNMIKRLLYYWSREFVVNLNSGDNYQELPKVIAIGILNFSLLTVPEFHSTYHIWEDNNKKCKLTDDLELHFIDMKKFRKLKNKDIENNPLHRWLSFLNEKESDETIKKVINMDSGIKSADEKMKDLLKDKESLIHYQKREFAITEYNNALLRREEKGIEIGEKRGIKKGIEEGIEKGRSEEKLTIAINLKKQGFTPETISKATGIPINEIEDLQ</sequence>
<dbReference type="Proteomes" id="UP000077066">
    <property type="component" value="Unassembled WGS sequence"/>
</dbReference>
<dbReference type="EMBL" id="LWMT01000098">
    <property type="protein sequence ID" value="KZX15395.1"/>
    <property type="molecule type" value="Genomic_DNA"/>
</dbReference>
<reference evidence="1 2" key="1">
    <citation type="submission" date="2016-04" db="EMBL/GenBank/DDBJ databases">
        <title>Genome sequence of Methanobrevibacter filiformis DSM 11501.</title>
        <authorList>
            <person name="Poehlein A."/>
            <person name="Seedorf H."/>
            <person name="Daniel R."/>
        </authorList>
    </citation>
    <scope>NUCLEOTIDE SEQUENCE [LARGE SCALE GENOMIC DNA]</scope>
    <source>
        <strain evidence="1 2">DSM 11501</strain>
    </source>
</reference>
<comment type="caution">
    <text evidence="1">The sequence shown here is derived from an EMBL/GenBank/DDBJ whole genome shotgun (WGS) entry which is preliminary data.</text>
</comment>
<accession>A0A166DAZ7</accession>
<protein>
    <submittedName>
        <fullName evidence="1">PD-(D/E)XK nuclease family transposase</fullName>
    </submittedName>
</protein>
<dbReference type="AlphaFoldDB" id="A0A166DAZ7"/>